<dbReference type="Pfam" id="PF00082">
    <property type="entry name" value="Peptidase_S8"/>
    <property type="match status" value="1"/>
</dbReference>
<dbReference type="InterPro" id="IPR034197">
    <property type="entry name" value="Peptidases_S8_3"/>
</dbReference>
<feature type="active site" description="Charge relay system" evidence="6 7">
    <location>
        <position position="53"/>
    </location>
</feature>
<evidence type="ECO:0000256" key="6">
    <source>
        <dbReference type="PIRSR" id="PIRSR615500-1"/>
    </source>
</evidence>
<evidence type="ECO:0000313" key="10">
    <source>
        <dbReference type="EMBL" id="KAH9313984.1"/>
    </source>
</evidence>
<dbReference type="GO" id="GO:0004252">
    <property type="term" value="F:serine-type endopeptidase activity"/>
    <property type="evidence" value="ECO:0007669"/>
    <property type="project" value="UniProtKB-UniRule"/>
</dbReference>
<dbReference type="InterPro" id="IPR041469">
    <property type="entry name" value="Subtilisin-like_FN3"/>
</dbReference>
<dbReference type="InterPro" id="IPR015500">
    <property type="entry name" value="Peptidase_S8_subtilisin-rel"/>
</dbReference>
<name>A0AA38L5Y5_TAXCH</name>
<keyword evidence="5 7" id="KW-0720">Serine protease</keyword>
<dbReference type="PANTHER" id="PTHR10795">
    <property type="entry name" value="PROPROTEIN CONVERTASE SUBTILISIN/KEXIN"/>
    <property type="match status" value="1"/>
</dbReference>
<dbReference type="Pfam" id="PF17766">
    <property type="entry name" value="fn3_6"/>
    <property type="match status" value="1"/>
</dbReference>
<dbReference type="InterPro" id="IPR045051">
    <property type="entry name" value="SBT"/>
</dbReference>
<feature type="domain" description="Subtilisin-like protease fibronectin type-III" evidence="9">
    <location>
        <begin position="573"/>
        <end position="669"/>
    </location>
</feature>
<dbReference type="Gene3D" id="3.50.30.30">
    <property type="match status" value="1"/>
</dbReference>
<dbReference type="InterPro" id="IPR000209">
    <property type="entry name" value="Peptidase_S8/S53_dom"/>
</dbReference>
<comment type="similarity">
    <text evidence="1 7">Belongs to the peptidase S8 family.</text>
</comment>
<dbReference type="GO" id="GO:0006508">
    <property type="term" value="P:proteolysis"/>
    <property type="evidence" value="ECO:0007669"/>
    <property type="project" value="UniProtKB-KW"/>
</dbReference>
<gene>
    <name evidence="10" type="ORF">KI387_022611</name>
</gene>
<dbReference type="FunFam" id="2.60.40.2310:FF:000001">
    <property type="entry name" value="Subtilisin-like protease SBT1.5"/>
    <property type="match status" value="1"/>
</dbReference>
<dbReference type="OMA" id="ANNEYRS"/>
<dbReference type="FunFam" id="3.40.50.200:FF:000006">
    <property type="entry name" value="Subtilisin-like protease SBT1.5"/>
    <property type="match status" value="1"/>
</dbReference>
<feature type="active site" description="Charge relay system" evidence="6 7">
    <location>
        <position position="456"/>
    </location>
</feature>
<evidence type="ECO:0000256" key="5">
    <source>
        <dbReference type="ARBA" id="ARBA00022825"/>
    </source>
</evidence>
<keyword evidence="3" id="KW-0732">Signal</keyword>
<evidence type="ECO:0000259" key="8">
    <source>
        <dbReference type="Pfam" id="PF00082"/>
    </source>
</evidence>
<dbReference type="CDD" id="cd04852">
    <property type="entry name" value="Peptidases_S8_3"/>
    <property type="match status" value="1"/>
</dbReference>
<evidence type="ECO:0000256" key="7">
    <source>
        <dbReference type="PROSITE-ProRule" id="PRU01240"/>
    </source>
</evidence>
<keyword evidence="4 7" id="KW-0378">Hydrolase</keyword>
<evidence type="ECO:0000256" key="2">
    <source>
        <dbReference type="ARBA" id="ARBA00022670"/>
    </source>
</evidence>
<dbReference type="PROSITE" id="PS51892">
    <property type="entry name" value="SUBTILASE"/>
    <property type="match status" value="1"/>
</dbReference>
<comment type="caution">
    <text evidence="10">The sequence shown here is derived from an EMBL/GenBank/DDBJ whole genome shotgun (WGS) entry which is preliminary data.</text>
</comment>
<evidence type="ECO:0000313" key="11">
    <source>
        <dbReference type="Proteomes" id="UP000824469"/>
    </source>
</evidence>
<dbReference type="InterPro" id="IPR036852">
    <property type="entry name" value="Peptidase_S8/S53_dom_sf"/>
</dbReference>
<evidence type="ECO:0000256" key="4">
    <source>
        <dbReference type="ARBA" id="ARBA00022801"/>
    </source>
</evidence>
<proteinExistence type="inferred from homology"/>
<evidence type="ECO:0000256" key="1">
    <source>
        <dbReference type="ARBA" id="ARBA00011073"/>
    </source>
</evidence>
<dbReference type="PRINTS" id="PR00723">
    <property type="entry name" value="SUBTILISIN"/>
</dbReference>
<dbReference type="CDD" id="cd02120">
    <property type="entry name" value="PA_subtilisin_like"/>
    <property type="match status" value="1"/>
</dbReference>
<keyword evidence="2 7" id="KW-0645">Protease</keyword>
<organism evidence="10 11">
    <name type="scientific">Taxus chinensis</name>
    <name type="common">Chinese yew</name>
    <name type="synonym">Taxus wallichiana var. chinensis</name>
    <dbReference type="NCBI Taxonomy" id="29808"/>
    <lineage>
        <taxon>Eukaryota</taxon>
        <taxon>Viridiplantae</taxon>
        <taxon>Streptophyta</taxon>
        <taxon>Embryophyta</taxon>
        <taxon>Tracheophyta</taxon>
        <taxon>Spermatophyta</taxon>
        <taxon>Pinopsida</taxon>
        <taxon>Pinidae</taxon>
        <taxon>Conifers II</taxon>
        <taxon>Cupressales</taxon>
        <taxon>Taxaceae</taxon>
        <taxon>Taxus</taxon>
    </lineage>
</organism>
<dbReference type="Gene3D" id="2.60.40.2310">
    <property type="match status" value="1"/>
</dbReference>
<dbReference type="PROSITE" id="PS00138">
    <property type="entry name" value="SUBTILASE_SER"/>
    <property type="match status" value="1"/>
</dbReference>
<keyword evidence="11" id="KW-1185">Reference proteome</keyword>
<dbReference type="InterPro" id="IPR023828">
    <property type="entry name" value="Peptidase_S8_Ser-AS"/>
</dbReference>
<dbReference type="Proteomes" id="UP000824469">
    <property type="component" value="Unassembled WGS sequence"/>
</dbReference>
<accession>A0AA38L5Y5</accession>
<dbReference type="EMBL" id="JAHRHJ020000005">
    <property type="protein sequence ID" value="KAH9313984.1"/>
    <property type="molecule type" value="Genomic_DNA"/>
</dbReference>
<feature type="active site" description="Charge relay system" evidence="6 7">
    <location>
        <position position="128"/>
    </location>
</feature>
<evidence type="ECO:0000259" key="9">
    <source>
        <dbReference type="Pfam" id="PF17766"/>
    </source>
</evidence>
<evidence type="ECO:0000256" key="3">
    <source>
        <dbReference type="ARBA" id="ARBA00022729"/>
    </source>
</evidence>
<reference evidence="10 11" key="1">
    <citation type="journal article" date="2021" name="Nat. Plants">
        <title>The Taxus genome provides insights into paclitaxel biosynthesis.</title>
        <authorList>
            <person name="Xiong X."/>
            <person name="Gou J."/>
            <person name="Liao Q."/>
            <person name="Li Y."/>
            <person name="Zhou Q."/>
            <person name="Bi G."/>
            <person name="Li C."/>
            <person name="Du R."/>
            <person name="Wang X."/>
            <person name="Sun T."/>
            <person name="Guo L."/>
            <person name="Liang H."/>
            <person name="Lu P."/>
            <person name="Wu Y."/>
            <person name="Zhang Z."/>
            <person name="Ro D.K."/>
            <person name="Shang Y."/>
            <person name="Huang S."/>
            <person name="Yan J."/>
        </authorList>
    </citation>
    <scope>NUCLEOTIDE SEQUENCE [LARGE SCALE GENOMIC DNA]</scope>
    <source>
        <strain evidence="10">Ta-2019</strain>
    </source>
</reference>
<dbReference type="SUPFAM" id="SSF52743">
    <property type="entry name" value="Subtilisin-like"/>
    <property type="match status" value="1"/>
</dbReference>
<dbReference type="Gene3D" id="3.40.50.200">
    <property type="entry name" value="Peptidase S8/S53 domain"/>
    <property type="match status" value="1"/>
</dbReference>
<feature type="domain" description="Peptidase S8/S53" evidence="8">
    <location>
        <begin position="46"/>
        <end position="516"/>
    </location>
</feature>
<protein>
    <submittedName>
        <fullName evidence="10">Uncharacterized protein</fullName>
    </submittedName>
</protein>
<sequence>MEGVVSVFKSKVLKQLTTRSWDFMGMGISNDLTRMPVQETHRGEEDIVIGIIDTGIWPESQSFRDEKLPPPPSAWKGVCQVGEKFTKSNCNRKLVGARWYVKGFEKDSGPLNTTETPEYRSARDHIGHGTHTASTAGGRAVQNTSFFGLGRGIARGGAPRARIAMYKVCWVNGICTDADILAAFHDAISDGVDVISVSLGDSQPPSEYFSSSTAIGSFHAMEKGITVVFGGGNDGPDAASIANTAPWGITVAANTLDRNFPTNIKLGNNMSIKGEGINSQQLINTSIPLVDGASFSRSGTCSIGSLIPRLVARKIVLCFGIHGIDSSLEAALSVYRARGAALIFSEVPNKLMPQVLFMPVVYVDFEQGAKILSYFKSSKLPVAQISPSRSVLRHTPAPVVAFFSSRGPSALSPDILKPDITAPGVNILAAWPPVIPPSEIIVDKRVVGYNFLSGTSMSCPHVSGIVALLKSIHPEWSPAAIRSAIMTTAYVRDTTFDMIKDGGSGKPANPFDFGAGHVNPVQAMKPGLIYDAGPADYVVFLCSLGYTEKNIRAMVSSAELNITCPKHGSSASDVNYPSIAVSNLESITTIKRTVTNVGPEVNSVYRVLVSSPPGVEVIVKPTILVFRPRVRSITFSVTLKPVTHSEGVYNFGKLVWSNGYNYVQSPIAVRVNNIKDENAKKDHDGVSAV</sequence>
<dbReference type="AlphaFoldDB" id="A0AA38L5Y5"/>